<dbReference type="Proteomes" id="UP001054945">
    <property type="component" value="Unassembled WGS sequence"/>
</dbReference>
<name>A0AAV4RB03_CAEEX</name>
<sequence>MPPWLKKIQILRRIVFWVSADSGTRGGGPDVEGSKGDKSTSPFAVEEVIFDVKECRILVVDVGCPLVDNNGAMLVGLTRVGESSKPIPPSLYLKEKHKYYY</sequence>
<keyword evidence="2" id="KW-0732">Signal</keyword>
<evidence type="ECO:0000313" key="4">
    <source>
        <dbReference type="Proteomes" id="UP001054945"/>
    </source>
</evidence>
<evidence type="ECO:0000256" key="2">
    <source>
        <dbReference type="SAM" id="SignalP"/>
    </source>
</evidence>
<feature type="signal peptide" evidence="2">
    <location>
        <begin position="1"/>
        <end position="20"/>
    </location>
</feature>
<evidence type="ECO:0000313" key="3">
    <source>
        <dbReference type="EMBL" id="GIY17799.1"/>
    </source>
</evidence>
<feature type="chain" id="PRO_5043360496" evidence="2">
    <location>
        <begin position="21"/>
        <end position="101"/>
    </location>
</feature>
<accession>A0AAV4RB03</accession>
<dbReference type="AlphaFoldDB" id="A0AAV4RB03"/>
<gene>
    <name evidence="3" type="ORF">CEXT_154091</name>
</gene>
<dbReference type="EMBL" id="BPLR01007548">
    <property type="protein sequence ID" value="GIY17799.1"/>
    <property type="molecule type" value="Genomic_DNA"/>
</dbReference>
<reference evidence="3 4" key="1">
    <citation type="submission" date="2021-06" db="EMBL/GenBank/DDBJ databases">
        <title>Caerostris extrusa draft genome.</title>
        <authorList>
            <person name="Kono N."/>
            <person name="Arakawa K."/>
        </authorList>
    </citation>
    <scope>NUCLEOTIDE SEQUENCE [LARGE SCALE GENOMIC DNA]</scope>
</reference>
<feature type="region of interest" description="Disordered" evidence="1">
    <location>
        <begin position="20"/>
        <end position="39"/>
    </location>
</feature>
<proteinExistence type="predicted"/>
<comment type="caution">
    <text evidence="3">The sequence shown here is derived from an EMBL/GenBank/DDBJ whole genome shotgun (WGS) entry which is preliminary data.</text>
</comment>
<keyword evidence="4" id="KW-1185">Reference proteome</keyword>
<organism evidence="3 4">
    <name type="scientific">Caerostris extrusa</name>
    <name type="common">Bark spider</name>
    <name type="synonym">Caerostris bankana</name>
    <dbReference type="NCBI Taxonomy" id="172846"/>
    <lineage>
        <taxon>Eukaryota</taxon>
        <taxon>Metazoa</taxon>
        <taxon>Ecdysozoa</taxon>
        <taxon>Arthropoda</taxon>
        <taxon>Chelicerata</taxon>
        <taxon>Arachnida</taxon>
        <taxon>Araneae</taxon>
        <taxon>Araneomorphae</taxon>
        <taxon>Entelegynae</taxon>
        <taxon>Araneoidea</taxon>
        <taxon>Araneidae</taxon>
        <taxon>Caerostris</taxon>
    </lineage>
</organism>
<protein>
    <submittedName>
        <fullName evidence="3">Uncharacterized protein</fullName>
    </submittedName>
</protein>
<evidence type="ECO:0000256" key="1">
    <source>
        <dbReference type="SAM" id="MobiDB-lite"/>
    </source>
</evidence>